<dbReference type="Pfam" id="PF02653">
    <property type="entry name" value="BPD_transp_2"/>
    <property type="match status" value="1"/>
</dbReference>
<dbReference type="KEGG" id="smao:CAG99_23085"/>
<organism evidence="8 9">
    <name type="scientific">Streptomyces marincola</name>
    <dbReference type="NCBI Taxonomy" id="2878388"/>
    <lineage>
        <taxon>Bacteria</taxon>
        <taxon>Bacillati</taxon>
        <taxon>Actinomycetota</taxon>
        <taxon>Actinomycetes</taxon>
        <taxon>Kitasatosporales</taxon>
        <taxon>Streptomycetaceae</taxon>
        <taxon>Streptomyces</taxon>
    </lineage>
</organism>
<dbReference type="PANTHER" id="PTHR30482">
    <property type="entry name" value="HIGH-AFFINITY BRANCHED-CHAIN AMINO ACID TRANSPORT SYSTEM PERMEASE"/>
    <property type="match status" value="1"/>
</dbReference>
<feature type="transmembrane region" description="Helical" evidence="7">
    <location>
        <begin position="358"/>
        <end position="376"/>
    </location>
</feature>
<feature type="transmembrane region" description="Helical" evidence="7">
    <location>
        <begin position="228"/>
        <end position="247"/>
    </location>
</feature>
<sequence length="484" mass="52647">MSLGVTARKAPSAARLRERAWYQQPRWKRLVALVVTALLLAQVTGEQGTRGDLFSAIEANFTGGAVWGWLGLALVIWLVREFGHEVIGRYTARVRQEAGRPAGRAADLAPAGGFSPAAAPVWLPALVVRAARLCSDVVRGQRLYRWGSMAALLGLLIVLPLLVSTFWQQVMVDQIGMFVLVAIGLNVVVGWAGMLDLGFIAFFAIGAYSAAFWTGGLPVEPPVELNNFLVIPLAVLTCLVAGVLLGAPTLRLRGDYLAIVTLGFHEIVYLTAKNWTEFTGGSRGAPQLDRFSVDLGFWSYQWELDPRPYYWLQLAFVVVVLLLFVRLEHSRVGRAWTAIREDEVAAASTGVDTVRFKLLAFAIGASTSGIAGVIYASKLGFINPEMFVLLLSVLALSYVVFGGMGSLPGVLLGTAVLVWLPEFLRDTVDPQDRYMYLGGLLVVMMIYRPQGLLPSRRRQRELRMAEEGSGAADALGAQPGGAQR</sequence>
<evidence type="ECO:0000256" key="6">
    <source>
        <dbReference type="SAM" id="MobiDB-lite"/>
    </source>
</evidence>
<dbReference type="AlphaFoldDB" id="A0A1W7D2L3"/>
<evidence type="ECO:0000256" key="1">
    <source>
        <dbReference type="ARBA" id="ARBA00004651"/>
    </source>
</evidence>
<gene>
    <name evidence="8" type="ORF">CAG99_23085</name>
</gene>
<evidence type="ECO:0000256" key="3">
    <source>
        <dbReference type="ARBA" id="ARBA00022692"/>
    </source>
</evidence>
<dbReference type="InterPro" id="IPR043428">
    <property type="entry name" value="LivM-like"/>
</dbReference>
<feature type="region of interest" description="Disordered" evidence="6">
    <location>
        <begin position="465"/>
        <end position="484"/>
    </location>
</feature>
<dbReference type="EMBL" id="CP021121">
    <property type="protein sequence ID" value="ARQ71328.1"/>
    <property type="molecule type" value="Genomic_DNA"/>
</dbReference>
<evidence type="ECO:0000256" key="5">
    <source>
        <dbReference type="ARBA" id="ARBA00023136"/>
    </source>
</evidence>
<dbReference type="Proteomes" id="UP000194218">
    <property type="component" value="Chromosome"/>
</dbReference>
<dbReference type="GO" id="GO:0005886">
    <property type="term" value="C:plasma membrane"/>
    <property type="evidence" value="ECO:0007669"/>
    <property type="project" value="UniProtKB-SubCell"/>
</dbReference>
<keyword evidence="2" id="KW-1003">Cell membrane</keyword>
<evidence type="ECO:0000313" key="9">
    <source>
        <dbReference type="Proteomes" id="UP000194218"/>
    </source>
</evidence>
<dbReference type="GO" id="GO:0015658">
    <property type="term" value="F:branched-chain amino acid transmembrane transporter activity"/>
    <property type="evidence" value="ECO:0007669"/>
    <property type="project" value="InterPro"/>
</dbReference>
<feature type="transmembrane region" description="Helical" evidence="7">
    <location>
        <begin position="174"/>
        <end position="192"/>
    </location>
</feature>
<protein>
    <submittedName>
        <fullName evidence="8">Branched-chain amino acid ABC transporter permease</fullName>
    </submittedName>
</protein>
<keyword evidence="5 7" id="KW-0472">Membrane</keyword>
<dbReference type="PANTHER" id="PTHR30482:SF10">
    <property type="entry name" value="HIGH-AFFINITY BRANCHED-CHAIN AMINO ACID TRANSPORT PROTEIN BRAE"/>
    <property type="match status" value="1"/>
</dbReference>
<name>A0A1W7D2L3_9ACTN</name>
<dbReference type="RefSeq" id="WP_086161170.1">
    <property type="nucleotide sequence ID" value="NZ_CP021121.1"/>
</dbReference>
<feature type="transmembrane region" description="Helical" evidence="7">
    <location>
        <begin position="61"/>
        <end position="79"/>
    </location>
</feature>
<feature type="transmembrane region" description="Helical" evidence="7">
    <location>
        <begin position="388"/>
        <end position="421"/>
    </location>
</feature>
<accession>A0A1W7D2L3</accession>
<comment type="subcellular location">
    <subcellularLocation>
        <location evidence="1">Cell membrane</location>
        <topology evidence="1">Multi-pass membrane protein</topology>
    </subcellularLocation>
</comment>
<feature type="transmembrane region" description="Helical" evidence="7">
    <location>
        <begin position="149"/>
        <end position="168"/>
    </location>
</feature>
<evidence type="ECO:0000313" key="8">
    <source>
        <dbReference type="EMBL" id="ARQ71328.1"/>
    </source>
</evidence>
<reference evidence="8 9" key="1">
    <citation type="submission" date="2017-05" db="EMBL/GenBank/DDBJ databases">
        <title>Complete genome sequence of Streptomyces sp. SCSIO 03032 revealed the diverse biosynthetic pathways for its bioactive secondary metabolites.</title>
        <authorList>
            <person name="Ma L."/>
            <person name="Zhu Y."/>
            <person name="Zhang W."/>
            <person name="Zhang G."/>
            <person name="Tian X."/>
            <person name="Zhang S."/>
            <person name="Zhang C."/>
        </authorList>
    </citation>
    <scope>NUCLEOTIDE SEQUENCE [LARGE SCALE GENOMIC DNA]</scope>
    <source>
        <strain evidence="8 9">SCSIO 03032</strain>
    </source>
</reference>
<dbReference type="CDD" id="cd06581">
    <property type="entry name" value="TM_PBP1_LivM_like"/>
    <property type="match status" value="1"/>
</dbReference>
<feature type="transmembrane region" description="Helical" evidence="7">
    <location>
        <begin position="309"/>
        <end position="327"/>
    </location>
</feature>
<keyword evidence="3 7" id="KW-0812">Transmembrane</keyword>
<keyword evidence="9" id="KW-1185">Reference proteome</keyword>
<dbReference type="OrthoDB" id="9814461at2"/>
<feature type="transmembrane region" description="Helical" evidence="7">
    <location>
        <begin position="199"/>
        <end position="216"/>
    </location>
</feature>
<feature type="transmembrane region" description="Helical" evidence="7">
    <location>
        <begin position="433"/>
        <end position="453"/>
    </location>
</feature>
<evidence type="ECO:0000256" key="7">
    <source>
        <dbReference type="SAM" id="Phobius"/>
    </source>
</evidence>
<evidence type="ECO:0000256" key="2">
    <source>
        <dbReference type="ARBA" id="ARBA00022475"/>
    </source>
</evidence>
<dbReference type="InterPro" id="IPR001851">
    <property type="entry name" value="ABC_transp_permease"/>
</dbReference>
<keyword evidence="4 7" id="KW-1133">Transmembrane helix</keyword>
<evidence type="ECO:0000256" key="4">
    <source>
        <dbReference type="ARBA" id="ARBA00022989"/>
    </source>
</evidence>
<proteinExistence type="predicted"/>